<name>A0ABS2ERC3_9BACE</name>
<feature type="domain" description="Multidrug resistance protein MdtA-like barrel-sandwich hybrid" evidence="7">
    <location>
        <begin position="66"/>
        <end position="257"/>
    </location>
</feature>
<evidence type="ECO:0000256" key="5">
    <source>
        <dbReference type="SAM" id="Coils"/>
    </source>
</evidence>
<proteinExistence type="predicted"/>
<sequence length="358" mass="40161">MKTTNHTLQEKALKLKKQRRRQLLASLLGIVLLLWGVVEVVCMFLDYKHTETSNDAQVEQYISPVNLRASGYIKKIYFTEHQQVNKGDTLLVLDDREYRIRVMEAEAALKDAMAGATVMDATLQTTQTTASVYEASIAEIEIRLAKLEKDRQRYENLLKRNAATPIQLEQIETEYEATRKKLEATRRQQRAAMSGVKEVSNRKESTEAAIQRAKAALEMARLNLSYTVVLAPCDGKLGRRALEEGQYITAGQSVTYILPDSQKWIVANYKETQVENLRLGQEVRIAVDALSGREFTGKITAISGATGSKYSLVPTDNSAGNFVKIQQRIPVRIDFTDLSEEDNARLAAGMMVVVKAKL</sequence>
<dbReference type="PANTHER" id="PTHR30386">
    <property type="entry name" value="MEMBRANE FUSION SUBUNIT OF EMRAB-TOLC MULTIDRUG EFFLUX PUMP"/>
    <property type="match status" value="1"/>
</dbReference>
<comment type="caution">
    <text evidence="9">The sequence shown here is derived from an EMBL/GenBank/DDBJ whole genome shotgun (WGS) entry which is preliminary data.</text>
</comment>
<dbReference type="Pfam" id="PF25954">
    <property type="entry name" value="Beta-barrel_RND_2"/>
    <property type="match status" value="1"/>
</dbReference>
<feature type="transmembrane region" description="Helical" evidence="6">
    <location>
        <begin position="23"/>
        <end position="47"/>
    </location>
</feature>
<evidence type="ECO:0000313" key="10">
    <source>
        <dbReference type="Proteomes" id="UP000703295"/>
    </source>
</evidence>
<dbReference type="EMBL" id="JACJJW010000001">
    <property type="protein sequence ID" value="MBM6757225.1"/>
    <property type="molecule type" value="Genomic_DNA"/>
</dbReference>
<dbReference type="PANTHER" id="PTHR30386:SF26">
    <property type="entry name" value="TRANSPORT PROTEIN COMB"/>
    <property type="match status" value="1"/>
</dbReference>
<evidence type="ECO:0000256" key="2">
    <source>
        <dbReference type="ARBA" id="ARBA00022692"/>
    </source>
</evidence>
<comment type="subcellular location">
    <subcellularLocation>
        <location evidence="1">Membrane</location>
        <topology evidence="1">Single-pass membrane protein</topology>
    </subcellularLocation>
</comment>
<evidence type="ECO:0000256" key="4">
    <source>
        <dbReference type="ARBA" id="ARBA00023136"/>
    </source>
</evidence>
<evidence type="ECO:0000259" key="8">
    <source>
        <dbReference type="Pfam" id="PF25954"/>
    </source>
</evidence>
<feature type="domain" description="CusB-like beta-barrel" evidence="8">
    <location>
        <begin position="264"/>
        <end position="302"/>
    </location>
</feature>
<dbReference type="InterPro" id="IPR058625">
    <property type="entry name" value="MdtA-like_BSH"/>
</dbReference>
<accession>A0ABS2ERC3</accession>
<reference evidence="9 10" key="1">
    <citation type="journal article" date="2021" name="Sci. Rep.">
        <title>The distribution of antibiotic resistance genes in chicken gut microbiota commensals.</title>
        <authorList>
            <person name="Juricova H."/>
            <person name="Matiasovicova J."/>
            <person name="Kubasova T."/>
            <person name="Cejkova D."/>
            <person name="Rychlik I."/>
        </authorList>
    </citation>
    <scope>NUCLEOTIDE SEQUENCE [LARGE SCALE GENOMIC DNA]</scope>
    <source>
        <strain evidence="9 10">An801</strain>
    </source>
</reference>
<keyword evidence="10" id="KW-1185">Reference proteome</keyword>
<evidence type="ECO:0000313" key="9">
    <source>
        <dbReference type="EMBL" id="MBM6757225.1"/>
    </source>
</evidence>
<evidence type="ECO:0000256" key="1">
    <source>
        <dbReference type="ARBA" id="ARBA00004167"/>
    </source>
</evidence>
<gene>
    <name evidence="9" type="ORF">H6A31_00705</name>
</gene>
<evidence type="ECO:0000259" key="7">
    <source>
        <dbReference type="Pfam" id="PF25917"/>
    </source>
</evidence>
<dbReference type="Proteomes" id="UP000703295">
    <property type="component" value="Unassembled WGS sequence"/>
</dbReference>
<evidence type="ECO:0000256" key="3">
    <source>
        <dbReference type="ARBA" id="ARBA00022989"/>
    </source>
</evidence>
<keyword evidence="4 6" id="KW-0472">Membrane</keyword>
<keyword evidence="3 6" id="KW-1133">Transmembrane helix</keyword>
<dbReference type="InterPro" id="IPR058792">
    <property type="entry name" value="Beta-barrel_RND_2"/>
</dbReference>
<dbReference type="Pfam" id="PF25917">
    <property type="entry name" value="BSH_RND"/>
    <property type="match status" value="1"/>
</dbReference>
<protein>
    <submittedName>
        <fullName evidence="9">HlyD family secretion protein</fullName>
    </submittedName>
</protein>
<feature type="coiled-coil region" evidence="5">
    <location>
        <begin position="130"/>
        <end position="223"/>
    </location>
</feature>
<keyword evidence="5" id="KW-0175">Coiled coil</keyword>
<evidence type="ECO:0000256" key="6">
    <source>
        <dbReference type="SAM" id="Phobius"/>
    </source>
</evidence>
<organism evidence="9 10">
    <name type="scientific">Bacteroides mediterraneensis</name>
    <dbReference type="NCBI Taxonomy" id="1841856"/>
    <lineage>
        <taxon>Bacteria</taxon>
        <taxon>Pseudomonadati</taxon>
        <taxon>Bacteroidota</taxon>
        <taxon>Bacteroidia</taxon>
        <taxon>Bacteroidales</taxon>
        <taxon>Bacteroidaceae</taxon>
        <taxon>Bacteroides</taxon>
    </lineage>
</organism>
<dbReference type="Gene3D" id="1.10.287.470">
    <property type="entry name" value="Helix hairpin bin"/>
    <property type="match status" value="1"/>
</dbReference>
<dbReference type="Gene3D" id="2.40.30.170">
    <property type="match status" value="1"/>
</dbReference>
<keyword evidence="2 6" id="KW-0812">Transmembrane</keyword>
<dbReference type="SUPFAM" id="SSF111369">
    <property type="entry name" value="HlyD-like secretion proteins"/>
    <property type="match status" value="2"/>
</dbReference>
<dbReference type="Gene3D" id="2.40.50.100">
    <property type="match status" value="1"/>
</dbReference>
<dbReference type="InterPro" id="IPR050739">
    <property type="entry name" value="MFP"/>
</dbReference>
<dbReference type="RefSeq" id="WP_148330236.1">
    <property type="nucleotide sequence ID" value="NZ_JACJJW010000001.1"/>
</dbReference>